<dbReference type="GO" id="GO:0005886">
    <property type="term" value="C:plasma membrane"/>
    <property type="evidence" value="ECO:0007669"/>
    <property type="project" value="UniProtKB-SubCell"/>
</dbReference>
<protein>
    <recommendedName>
        <fullName evidence="14">EF-hand domain-containing protein</fullName>
    </recommendedName>
</protein>
<feature type="transmembrane region" description="Helical" evidence="13">
    <location>
        <begin position="554"/>
        <end position="574"/>
    </location>
</feature>
<dbReference type="SUPFAM" id="SSF144083">
    <property type="entry name" value="Magnesium transport protein CorA, transmembrane region"/>
    <property type="match status" value="1"/>
</dbReference>
<feature type="region of interest" description="Disordered" evidence="12">
    <location>
        <begin position="90"/>
        <end position="111"/>
    </location>
</feature>
<feature type="domain" description="EF-hand" evidence="14">
    <location>
        <begin position="152"/>
        <end position="187"/>
    </location>
</feature>
<dbReference type="GO" id="GO:0050897">
    <property type="term" value="F:cobalt ion binding"/>
    <property type="evidence" value="ECO:0007669"/>
    <property type="project" value="TreeGrafter"/>
</dbReference>
<dbReference type="PROSITE" id="PS50222">
    <property type="entry name" value="EF_HAND_2"/>
    <property type="match status" value="1"/>
</dbReference>
<keyword evidence="9 13" id="KW-0472">Membrane</keyword>
<evidence type="ECO:0000259" key="14">
    <source>
        <dbReference type="PROSITE" id="PS50222"/>
    </source>
</evidence>
<dbReference type="Proteomes" id="UP001162031">
    <property type="component" value="Unassembled WGS sequence"/>
</dbReference>
<gene>
    <name evidence="15" type="ORF">HBR001_LOCUS8158</name>
</gene>
<evidence type="ECO:0000256" key="13">
    <source>
        <dbReference type="SAM" id="Phobius"/>
    </source>
</evidence>
<dbReference type="Gene3D" id="1.20.58.340">
    <property type="entry name" value="Magnesium transport protein CorA, transmembrane region"/>
    <property type="match status" value="2"/>
</dbReference>
<accession>A0AAV0UW27</accession>
<keyword evidence="7 13" id="KW-1133">Transmembrane helix</keyword>
<dbReference type="InterPro" id="IPR002048">
    <property type="entry name" value="EF_hand_dom"/>
</dbReference>
<dbReference type="FunFam" id="1.20.58.340:FF:000021">
    <property type="entry name" value="Magnesium and cobalt transporter CorA"/>
    <property type="match status" value="1"/>
</dbReference>
<keyword evidence="8" id="KW-0406">Ion transport</keyword>
<comment type="caution">
    <text evidence="15">The sequence shown here is derived from an EMBL/GenBank/DDBJ whole genome shotgun (WGS) entry which is preliminary data.</text>
</comment>
<evidence type="ECO:0000256" key="4">
    <source>
        <dbReference type="ARBA" id="ARBA00022475"/>
    </source>
</evidence>
<dbReference type="InterPro" id="IPR045861">
    <property type="entry name" value="CorA_cytoplasmic_dom"/>
</dbReference>
<evidence type="ECO:0000256" key="8">
    <source>
        <dbReference type="ARBA" id="ARBA00023065"/>
    </source>
</evidence>
<dbReference type="GO" id="GO:0005509">
    <property type="term" value="F:calcium ion binding"/>
    <property type="evidence" value="ECO:0007669"/>
    <property type="project" value="InterPro"/>
</dbReference>
<dbReference type="CDD" id="cd12822">
    <property type="entry name" value="TmCorA-like"/>
    <property type="match status" value="1"/>
</dbReference>
<name>A0AAV0UW27_HYABA</name>
<dbReference type="GO" id="GO:0015087">
    <property type="term" value="F:cobalt ion transmembrane transporter activity"/>
    <property type="evidence" value="ECO:0007669"/>
    <property type="project" value="TreeGrafter"/>
</dbReference>
<keyword evidence="5 13" id="KW-0812">Transmembrane</keyword>
<evidence type="ECO:0000313" key="15">
    <source>
        <dbReference type="EMBL" id="CAI5740468.1"/>
    </source>
</evidence>
<proteinExistence type="inferred from homology"/>
<comment type="subcellular location">
    <subcellularLocation>
        <location evidence="1">Cell membrane</location>
        <topology evidence="1">Multi-pass membrane protein</topology>
    </subcellularLocation>
</comment>
<dbReference type="PANTHER" id="PTHR46494:SF1">
    <property type="entry name" value="CORA FAMILY METAL ION TRANSPORTER (EUROFUNG)"/>
    <property type="match status" value="1"/>
</dbReference>
<dbReference type="CDD" id="cd00051">
    <property type="entry name" value="EFh"/>
    <property type="match status" value="1"/>
</dbReference>
<evidence type="ECO:0000256" key="3">
    <source>
        <dbReference type="ARBA" id="ARBA00022448"/>
    </source>
</evidence>
<dbReference type="GO" id="GO:0015095">
    <property type="term" value="F:magnesium ion transmembrane transporter activity"/>
    <property type="evidence" value="ECO:0007669"/>
    <property type="project" value="TreeGrafter"/>
</dbReference>
<keyword evidence="4" id="KW-1003">Cell membrane</keyword>
<dbReference type="FunFam" id="1.20.58.340:FF:000004">
    <property type="entry name" value="Magnesium transport protein CorA"/>
    <property type="match status" value="1"/>
</dbReference>
<dbReference type="Gene3D" id="3.30.460.20">
    <property type="entry name" value="CorA soluble domain-like"/>
    <property type="match status" value="1"/>
</dbReference>
<comment type="similarity">
    <text evidence="2">Belongs to the CorA metal ion transporter (MIT) (TC 1.A.35) family.</text>
</comment>
<dbReference type="InterPro" id="IPR002523">
    <property type="entry name" value="MgTranspt_CorA/ZnTranspt_ZntB"/>
</dbReference>
<dbReference type="Gene3D" id="1.10.238.10">
    <property type="entry name" value="EF-hand"/>
    <property type="match status" value="1"/>
</dbReference>
<dbReference type="InterPro" id="IPR045863">
    <property type="entry name" value="CorA_TM1_TM2"/>
</dbReference>
<dbReference type="EMBL" id="CANTFL010001445">
    <property type="protein sequence ID" value="CAI5740468.1"/>
    <property type="molecule type" value="Genomic_DNA"/>
</dbReference>
<evidence type="ECO:0000256" key="5">
    <source>
        <dbReference type="ARBA" id="ARBA00022692"/>
    </source>
</evidence>
<sequence length="581" mass="66256">MQRMRRISPLLRCASVRSSLFSTSCVSPLFRACLSSAFLPHRRNSRRPFSLSSLPSTNRPSASTAPGATPSTVQGTNLLRRVSRARESHALEWSEGPGAAEEADPFSLTDPHDDLTTAKLTKLFSRFEPNEHGRVSYHGFRRGLEVMGIPCDPSDEFEAFVAQIDEDKSGGITYDEFLCAVQEIKLTQLFSPEYVKALMEEYARVHGHAAPVAKLGSIEYSPDRIRSAYPIEDLEKFMYSKQPNWANVRWINVEGSDPLMMRRLAVRYRLHPLAVEDTLDADLERPKYEQYDEHSLLVLQTVHARDLNKASEYQRMYRASLYVRDNDVSPFDSMGKAELERRLDELAMGRIMTPPEQLSVYVMDSVVISVQKSSSLLWSTLKRRLDMSYSKVRQSGTAFLVNSIVDVCVDELSPIAHTYGAKVAMLSRLLRHDPRNFNADRLAKCSKEIKGLKLLCKPLREMTTQLMKSTDFEGETLRYFRDVQDHVMVIDETCDHLLDRCRSLVDDCHNARHAQQSEVSYTLTLVATVFLPAQFLTGLYGMNFVNMPELHCEYGYVIWWGVVSTVATGTITYFKFYKKWL</sequence>
<dbReference type="SUPFAM" id="SSF47473">
    <property type="entry name" value="EF-hand"/>
    <property type="match status" value="1"/>
</dbReference>
<dbReference type="InterPro" id="IPR011992">
    <property type="entry name" value="EF-hand-dom_pair"/>
</dbReference>
<keyword evidence="16" id="KW-1185">Reference proteome</keyword>
<comment type="catalytic activity">
    <reaction evidence="10">
        <text>Mg(2+)(in) = Mg(2+)(out)</text>
        <dbReference type="Rhea" id="RHEA:29827"/>
        <dbReference type="ChEBI" id="CHEBI:18420"/>
    </reaction>
</comment>
<feature type="compositionally biased region" description="Polar residues" evidence="12">
    <location>
        <begin position="57"/>
        <end position="77"/>
    </location>
</feature>
<feature type="transmembrane region" description="Helical" evidence="13">
    <location>
        <begin position="519"/>
        <end position="542"/>
    </location>
</feature>
<evidence type="ECO:0000256" key="1">
    <source>
        <dbReference type="ARBA" id="ARBA00004651"/>
    </source>
</evidence>
<dbReference type="PANTHER" id="PTHR46494">
    <property type="entry name" value="CORA FAMILY METAL ION TRANSPORTER (EUROFUNG)"/>
    <property type="match status" value="1"/>
</dbReference>
<evidence type="ECO:0000256" key="6">
    <source>
        <dbReference type="ARBA" id="ARBA00022842"/>
    </source>
</evidence>
<organism evidence="15 16">
    <name type="scientific">Hyaloperonospora brassicae</name>
    <name type="common">Brassica downy mildew</name>
    <name type="synonym">Peronospora brassicae</name>
    <dbReference type="NCBI Taxonomy" id="162125"/>
    <lineage>
        <taxon>Eukaryota</taxon>
        <taxon>Sar</taxon>
        <taxon>Stramenopiles</taxon>
        <taxon>Oomycota</taxon>
        <taxon>Peronosporomycetes</taxon>
        <taxon>Peronosporales</taxon>
        <taxon>Peronosporaceae</taxon>
        <taxon>Hyaloperonospora</taxon>
    </lineage>
</organism>
<comment type="function">
    <text evidence="11">Mediates influx of magnesium ions. Alternates between open and closed states. Activated by low cytoplasmic Mg(2+) levels. Inactive when cytoplasmic Mg(2+) levels are high.</text>
</comment>
<keyword evidence="3" id="KW-0813">Transport</keyword>
<evidence type="ECO:0000256" key="9">
    <source>
        <dbReference type="ARBA" id="ARBA00023136"/>
    </source>
</evidence>
<reference evidence="15" key="1">
    <citation type="submission" date="2022-12" db="EMBL/GenBank/DDBJ databases">
        <authorList>
            <person name="Webb A."/>
        </authorList>
    </citation>
    <scope>NUCLEOTIDE SEQUENCE</scope>
    <source>
        <strain evidence="15">Hp1</strain>
    </source>
</reference>
<dbReference type="AlphaFoldDB" id="A0AAV0UW27"/>
<keyword evidence="6" id="KW-0460">Magnesium</keyword>
<feature type="region of interest" description="Disordered" evidence="12">
    <location>
        <begin position="48"/>
        <end position="77"/>
    </location>
</feature>
<evidence type="ECO:0000256" key="2">
    <source>
        <dbReference type="ARBA" id="ARBA00009765"/>
    </source>
</evidence>
<dbReference type="SUPFAM" id="SSF143865">
    <property type="entry name" value="CorA soluble domain-like"/>
    <property type="match status" value="1"/>
</dbReference>
<dbReference type="GO" id="GO:0000287">
    <property type="term" value="F:magnesium ion binding"/>
    <property type="evidence" value="ECO:0007669"/>
    <property type="project" value="TreeGrafter"/>
</dbReference>
<evidence type="ECO:0000256" key="7">
    <source>
        <dbReference type="ARBA" id="ARBA00022989"/>
    </source>
</evidence>
<evidence type="ECO:0000313" key="16">
    <source>
        <dbReference type="Proteomes" id="UP001162031"/>
    </source>
</evidence>
<dbReference type="Pfam" id="PF01544">
    <property type="entry name" value="CorA"/>
    <property type="match status" value="2"/>
</dbReference>
<evidence type="ECO:0000256" key="11">
    <source>
        <dbReference type="ARBA" id="ARBA00045497"/>
    </source>
</evidence>
<evidence type="ECO:0000256" key="10">
    <source>
        <dbReference type="ARBA" id="ARBA00034269"/>
    </source>
</evidence>
<evidence type="ECO:0000256" key="12">
    <source>
        <dbReference type="SAM" id="MobiDB-lite"/>
    </source>
</evidence>